<evidence type="ECO:0000313" key="8">
    <source>
        <dbReference type="Proteomes" id="UP000233491"/>
    </source>
</evidence>
<feature type="transmembrane region" description="Helical" evidence="6">
    <location>
        <begin position="171"/>
        <end position="190"/>
    </location>
</feature>
<sequence>MADNAPGQATTILGLDAYAPAEIQDKVEKLGVKKARMPALASAALAVVAGGSIGLGALFFGIVLADPTLGFAAQRLLGGLVFTLGLALVMIGGAELFTGNCLIVMAWANRQLSTGEVLRNWTIIWLGNLLGALGLVFLVYMAHTAALNNDGFGNGMIKLAAGKVAPDAVTIFFKGVLCNILVCLAVWLSYAGRSVTDKLFGMVLPVTAFIAAGFEHCVANMFILPYAWVLVQTGHVPEGIDVSVLTLGAIVHNIVPATLGNIVGGAAFVGGIYWLVYRKALGGLTPLPTAEPRRAQGRSARNG</sequence>
<proteinExistence type="inferred from homology"/>
<gene>
    <name evidence="7" type="ORF">CXZ10_00940</name>
</gene>
<dbReference type="GO" id="GO:0005886">
    <property type="term" value="C:plasma membrane"/>
    <property type="evidence" value="ECO:0007669"/>
    <property type="project" value="TreeGrafter"/>
</dbReference>
<comment type="caution">
    <text evidence="7">The sequence shown here is derived from an EMBL/GenBank/DDBJ whole genome shotgun (WGS) entry which is preliminary data.</text>
</comment>
<feature type="transmembrane region" description="Helical" evidence="6">
    <location>
        <begin position="76"/>
        <end position="109"/>
    </location>
</feature>
<feature type="transmembrane region" description="Helical" evidence="6">
    <location>
        <begin position="39"/>
        <end position="64"/>
    </location>
</feature>
<dbReference type="Pfam" id="PF01226">
    <property type="entry name" value="Form_Nir_trans"/>
    <property type="match status" value="1"/>
</dbReference>
<comment type="subcellular location">
    <subcellularLocation>
        <location evidence="1">Membrane</location>
        <topology evidence="1">Multi-pass membrane protein</topology>
    </subcellularLocation>
</comment>
<evidence type="ECO:0000256" key="5">
    <source>
        <dbReference type="ARBA" id="ARBA00049660"/>
    </source>
</evidence>
<dbReference type="PROSITE" id="PS01005">
    <property type="entry name" value="FORMATE_NITRITE_TP_1"/>
    <property type="match status" value="1"/>
</dbReference>
<evidence type="ECO:0000256" key="4">
    <source>
        <dbReference type="ARBA" id="ARBA00023136"/>
    </source>
</evidence>
<evidence type="ECO:0000313" key="7">
    <source>
        <dbReference type="EMBL" id="PKR91310.1"/>
    </source>
</evidence>
<feature type="transmembrane region" description="Helical" evidence="6">
    <location>
        <begin position="249"/>
        <end position="276"/>
    </location>
</feature>
<dbReference type="GO" id="GO:0015499">
    <property type="term" value="F:formate transmembrane transporter activity"/>
    <property type="evidence" value="ECO:0007669"/>
    <property type="project" value="TreeGrafter"/>
</dbReference>
<reference evidence="7 8" key="1">
    <citation type="submission" date="2017-12" db="EMBL/GenBank/DDBJ databases">
        <title>Anaerobic carbon monoxide metabolism by Pleomorphomonas carboxyditropha sp. nov., a new mesophilic hydrogenogenic carboxidotroph.</title>
        <authorList>
            <person name="Esquivel-Elizondo S."/>
            <person name="Krajmalnik-Brown R."/>
        </authorList>
    </citation>
    <scope>NUCLEOTIDE SEQUENCE [LARGE SCALE GENOMIC DNA]</scope>
    <source>
        <strain evidence="7 8">R5-392</strain>
    </source>
</reference>
<evidence type="ECO:0000256" key="6">
    <source>
        <dbReference type="SAM" id="Phobius"/>
    </source>
</evidence>
<keyword evidence="4 6" id="KW-0472">Membrane</keyword>
<organism evidence="7 8">
    <name type="scientific">Pleomorphomonas diazotrophica</name>
    <dbReference type="NCBI Taxonomy" id="1166257"/>
    <lineage>
        <taxon>Bacteria</taxon>
        <taxon>Pseudomonadati</taxon>
        <taxon>Pseudomonadota</taxon>
        <taxon>Alphaproteobacteria</taxon>
        <taxon>Hyphomicrobiales</taxon>
        <taxon>Pleomorphomonadaceae</taxon>
        <taxon>Pleomorphomonas</taxon>
    </lineage>
</organism>
<feature type="transmembrane region" description="Helical" evidence="6">
    <location>
        <begin position="121"/>
        <end position="142"/>
    </location>
</feature>
<dbReference type="EMBL" id="PJNW01000001">
    <property type="protein sequence ID" value="PKR91310.1"/>
    <property type="molecule type" value="Genomic_DNA"/>
</dbReference>
<keyword evidence="3 6" id="KW-1133">Transmembrane helix</keyword>
<feature type="transmembrane region" description="Helical" evidence="6">
    <location>
        <begin position="202"/>
        <end position="229"/>
    </location>
</feature>
<evidence type="ECO:0000256" key="3">
    <source>
        <dbReference type="ARBA" id="ARBA00022989"/>
    </source>
</evidence>
<dbReference type="InterPro" id="IPR024002">
    <property type="entry name" value="For/NO2_transpt_CS"/>
</dbReference>
<comment type="similarity">
    <text evidence="5">Belongs to the FNT transporter (TC 1.A.16) family.</text>
</comment>
<protein>
    <submittedName>
        <fullName evidence="7">Formate transporter FocA</fullName>
    </submittedName>
</protein>
<dbReference type="Proteomes" id="UP000233491">
    <property type="component" value="Unassembled WGS sequence"/>
</dbReference>
<dbReference type="OrthoDB" id="9786493at2"/>
<keyword evidence="2 6" id="KW-0812">Transmembrane</keyword>
<dbReference type="Gene3D" id="1.20.1080.10">
    <property type="entry name" value="Glycerol uptake facilitator protein"/>
    <property type="match status" value="1"/>
</dbReference>
<evidence type="ECO:0000256" key="2">
    <source>
        <dbReference type="ARBA" id="ARBA00022692"/>
    </source>
</evidence>
<keyword evidence="8" id="KW-1185">Reference proteome</keyword>
<dbReference type="PANTHER" id="PTHR30520:SF6">
    <property type="entry name" value="FORMATE_NITRATE FAMILY TRANSPORTER (EUROFUNG)"/>
    <property type="match status" value="1"/>
</dbReference>
<dbReference type="RefSeq" id="WP_101287075.1">
    <property type="nucleotide sequence ID" value="NZ_FOUQ01000007.1"/>
</dbReference>
<dbReference type="AlphaFoldDB" id="A0A1I4UBD8"/>
<dbReference type="InterPro" id="IPR000292">
    <property type="entry name" value="For/NO2_transpt"/>
</dbReference>
<dbReference type="PROSITE" id="PS01006">
    <property type="entry name" value="FORMATE_NITRITE_TP_2"/>
    <property type="match status" value="1"/>
</dbReference>
<dbReference type="InterPro" id="IPR023271">
    <property type="entry name" value="Aquaporin-like"/>
</dbReference>
<evidence type="ECO:0000256" key="1">
    <source>
        <dbReference type="ARBA" id="ARBA00004141"/>
    </source>
</evidence>
<accession>A0A1I4UBD8</accession>
<dbReference type="PANTHER" id="PTHR30520">
    <property type="entry name" value="FORMATE TRANSPORTER-RELATED"/>
    <property type="match status" value="1"/>
</dbReference>
<name>A0A1I4UBD8_9HYPH</name>